<dbReference type="InterPro" id="IPR037528">
    <property type="entry name" value="ArgB"/>
</dbReference>
<dbReference type="PANTHER" id="PTHR23342:SF0">
    <property type="entry name" value="N-ACETYLGLUTAMATE SYNTHASE, MITOCHONDRIAL"/>
    <property type="match status" value="1"/>
</dbReference>
<dbReference type="FunFam" id="3.40.1160.10:FF:000004">
    <property type="entry name" value="Acetylglutamate kinase"/>
    <property type="match status" value="1"/>
</dbReference>
<dbReference type="InterPro" id="IPR036393">
    <property type="entry name" value="AceGlu_kinase-like_sf"/>
</dbReference>
<evidence type="ECO:0000256" key="9">
    <source>
        <dbReference type="HAMAP-Rule" id="MF_00082"/>
    </source>
</evidence>
<comment type="function">
    <text evidence="9">Catalyzes the ATP-dependent phosphorylation of N-acetyl-L-glutamate.</text>
</comment>
<dbReference type="GO" id="GO:0005737">
    <property type="term" value="C:cytoplasm"/>
    <property type="evidence" value="ECO:0007669"/>
    <property type="project" value="UniProtKB-SubCell"/>
</dbReference>
<feature type="binding site" evidence="9">
    <location>
        <begin position="72"/>
        <end position="73"/>
    </location>
    <ligand>
        <name>substrate</name>
    </ligand>
</feature>
<evidence type="ECO:0000256" key="3">
    <source>
        <dbReference type="ARBA" id="ARBA00022605"/>
    </source>
</evidence>
<evidence type="ECO:0000256" key="2">
    <source>
        <dbReference type="ARBA" id="ARBA00022571"/>
    </source>
</evidence>
<comment type="pathway">
    <text evidence="1 9">Amino-acid biosynthesis; L-arginine biosynthesis; N(2)-acetyl-L-ornithine from L-glutamate: step 2/4.</text>
</comment>
<keyword evidence="3 9" id="KW-0028">Amino-acid biosynthesis</keyword>
<dbReference type="AlphaFoldDB" id="A0A3L7IW20"/>
<dbReference type="InterPro" id="IPR001057">
    <property type="entry name" value="Glu/AcGlu_kinase"/>
</dbReference>
<evidence type="ECO:0000256" key="4">
    <source>
        <dbReference type="ARBA" id="ARBA00022679"/>
    </source>
</evidence>
<comment type="subcellular location">
    <subcellularLocation>
        <location evidence="9">Cytoplasm</location>
    </subcellularLocation>
</comment>
<dbReference type="GO" id="GO:0003991">
    <property type="term" value="F:acetylglutamate kinase activity"/>
    <property type="evidence" value="ECO:0007669"/>
    <property type="project" value="UniProtKB-UniRule"/>
</dbReference>
<feature type="binding site" evidence="9">
    <location>
        <position position="94"/>
    </location>
    <ligand>
        <name>substrate</name>
    </ligand>
</feature>
<dbReference type="Proteomes" id="UP000282460">
    <property type="component" value="Unassembled WGS sequence"/>
</dbReference>
<dbReference type="InterPro" id="IPR004662">
    <property type="entry name" value="AcgluKinase_fam"/>
</dbReference>
<evidence type="ECO:0000256" key="1">
    <source>
        <dbReference type="ARBA" id="ARBA00004828"/>
    </source>
</evidence>
<feature type="domain" description="Aspartate/glutamate/uridylate kinase" evidence="10">
    <location>
        <begin position="33"/>
        <end position="282"/>
    </location>
</feature>
<feature type="site" description="Transition state stabilizer" evidence="9">
    <location>
        <position position="263"/>
    </location>
</feature>
<dbReference type="PRINTS" id="PR00474">
    <property type="entry name" value="GLU5KINASE"/>
</dbReference>
<reference evidence="11 12" key="1">
    <citation type="submission" date="2018-10" db="EMBL/GenBank/DDBJ databases">
        <authorList>
            <person name="Li J."/>
        </authorList>
    </citation>
    <scope>NUCLEOTIDE SEQUENCE [LARGE SCALE GENOMIC DNA]</scope>
    <source>
        <strain evidence="11 12">ZD1-4</strain>
    </source>
</reference>
<keyword evidence="12" id="KW-1185">Reference proteome</keyword>
<evidence type="ECO:0000313" key="12">
    <source>
        <dbReference type="Proteomes" id="UP000282460"/>
    </source>
</evidence>
<protein>
    <recommendedName>
        <fullName evidence="9">Acetylglutamate kinase</fullName>
        <ecNumber evidence="9">2.7.2.8</ecNumber>
    </recommendedName>
    <alternativeName>
        <fullName evidence="9">N-acetyl-L-glutamate 5-phosphotransferase</fullName>
    </alternativeName>
    <alternativeName>
        <fullName evidence="9">NAG kinase</fullName>
        <shortName evidence="9">NAGK</shortName>
    </alternativeName>
</protein>
<evidence type="ECO:0000256" key="5">
    <source>
        <dbReference type="ARBA" id="ARBA00022741"/>
    </source>
</evidence>
<dbReference type="HAMAP" id="MF_00082">
    <property type="entry name" value="ArgB"/>
    <property type="match status" value="1"/>
</dbReference>
<evidence type="ECO:0000313" key="11">
    <source>
        <dbReference type="EMBL" id="RLQ81242.1"/>
    </source>
</evidence>
<evidence type="ECO:0000256" key="6">
    <source>
        <dbReference type="ARBA" id="ARBA00022777"/>
    </source>
</evidence>
<keyword evidence="9" id="KW-0963">Cytoplasm</keyword>
<dbReference type="EC" id="2.7.2.8" evidence="9"/>
<feature type="site" description="Transition state stabilizer" evidence="9">
    <location>
        <position position="37"/>
    </location>
</feature>
<dbReference type="GO" id="GO:0005524">
    <property type="term" value="F:ATP binding"/>
    <property type="evidence" value="ECO:0007669"/>
    <property type="project" value="UniProtKB-UniRule"/>
</dbReference>
<sequence length="308" mass="32122">MMTSHTAATSEAIAKASVLIEALPWLKRYHGAIAVVKFGGNAMVSDELTRAFAEDMVFLRHAGLKPVVVHGGGPQISARLTELGIESEFRGGYRVTTPEAMAVVKDVLTTNVNAHLVDLINEHGDFAVGFSGEAASDDNRASTLFTGARRGAIVDGEAVDLGLVGDVVSVAPQVVLDAIDAGLIPVVSSIAPDGDTPGAVLNVNADSAASALAVALNADKFLILTDVAGLYSDWPDRESLVSVITTRELRALLPSLESGMIPKMTACLEAVDGGVRNAAIIDGRLEHSILLEVFTQRGIGTQIVGEDS</sequence>
<gene>
    <name evidence="9 11" type="primary">argB</name>
    <name evidence="11" type="ORF">D9V28_12755</name>
</gene>
<accession>A0A3L7IW20</accession>
<dbReference type="EMBL" id="RCWJ01000004">
    <property type="protein sequence ID" value="RLQ81242.1"/>
    <property type="molecule type" value="Genomic_DNA"/>
</dbReference>
<comment type="catalytic activity">
    <reaction evidence="8 9">
        <text>N-acetyl-L-glutamate + ATP = N-acetyl-L-glutamyl 5-phosphate + ADP</text>
        <dbReference type="Rhea" id="RHEA:14629"/>
        <dbReference type="ChEBI" id="CHEBI:30616"/>
        <dbReference type="ChEBI" id="CHEBI:44337"/>
        <dbReference type="ChEBI" id="CHEBI:57936"/>
        <dbReference type="ChEBI" id="CHEBI:456216"/>
        <dbReference type="EC" id="2.7.2.8"/>
    </reaction>
</comment>
<evidence type="ECO:0000256" key="8">
    <source>
        <dbReference type="ARBA" id="ARBA00048141"/>
    </source>
</evidence>
<feature type="binding site" evidence="9">
    <location>
        <position position="202"/>
    </location>
    <ligand>
        <name>substrate</name>
    </ligand>
</feature>
<dbReference type="Pfam" id="PF00696">
    <property type="entry name" value="AA_kinase"/>
    <property type="match status" value="1"/>
</dbReference>
<keyword evidence="6 9" id="KW-0418">Kinase</keyword>
<organism evidence="11 12">
    <name type="scientific">Mycetocola zhadangensis</name>
    <dbReference type="NCBI Taxonomy" id="1164595"/>
    <lineage>
        <taxon>Bacteria</taxon>
        <taxon>Bacillati</taxon>
        <taxon>Actinomycetota</taxon>
        <taxon>Actinomycetes</taxon>
        <taxon>Micrococcales</taxon>
        <taxon>Microbacteriaceae</taxon>
        <taxon>Mycetocola</taxon>
    </lineage>
</organism>
<name>A0A3L7IW20_9MICO</name>
<dbReference type="SUPFAM" id="SSF53633">
    <property type="entry name" value="Carbamate kinase-like"/>
    <property type="match status" value="1"/>
</dbReference>
<keyword evidence="2 9" id="KW-0055">Arginine biosynthesis</keyword>
<keyword evidence="7 9" id="KW-0067">ATP-binding</keyword>
<comment type="caution">
    <text evidence="11">The sequence shown here is derived from an EMBL/GenBank/DDBJ whole genome shotgun (WGS) entry which is preliminary data.</text>
</comment>
<keyword evidence="5 9" id="KW-0547">Nucleotide-binding</keyword>
<dbReference type="InterPro" id="IPR001048">
    <property type="entry name" value="Asp/Glu/Uridylate_kinase"/>
</dbReference>
<evidence type="ECO:0000259" key="10">
    <source>
        <dbReference type="Pfam" id="PF00696"/>
    </source>
</evidence>
<dbReference type="PANTHER" id="PTHR23342">
    <property type="entry name" value="N-ACETYLGLUTAMATE SYNTHASE"/>
    <property type="match status" value="1"/>
</dbReference>
<keyword evidence="4 9" id="KW-0808">Transferase</keyword>
<dbReference type="Gene3D" id="3.40.1160.10">
    <property type="entry name" value="Acetylglutamate kinase-like"/>
    <property type="match status" value="1"/>
</dbReference>
<comment type="similarity">
    <text evidence="9">Belongs to the acetylglutamate kinase family. ArgB subfamily.</text>
</comment>
<dbReference type="NCBIfam" id="TIGR00761">
    <property type="entry name" value="argB"/>
    <property type="match status" value="1"/>
</dbReference>
<dbReference type="OrthoDB" id="9803155at2"/>
<proteinExistence type="inferred from homology"/>
<dbReference type="GO" id="GO:0042450">
    <property type="term" value="P:L-arginine biosynthetic process via ornithine"/>
    <property type="evidence" value="ECO:0007669"/>
    <property type="project" value="UniProtKB-UniRule"/>
</dbReference>
<evidence type="ECO:0000256" key="7">
    <source>
        <dbReference type="ARBA" id="ARBA00022840"/>
    </source>
</evidence>
<dbReference type="PIRSF" id="PIRSF000728">
    <property type="entry name" value="NAGK"/>
    <property type="match status" value="1"/>
</dbReference>
<dbReference type="UniPathway" id="UPA00068">
    <property type="reaction ID" value="UER00107"/>
</dbReference>